<dbReference type="GO" id="GO:0006950">
    <property type="term" value="P:response to stress"/>
    <property type="evidence" value="ECO:0007669"/>
    <property type="project" value="TreeGrafter"/>
</dbReference>
<keyword evidence="3" id="KW-1185">Reference proteome</keyword>
<feature type="domain" description="HTH marR-type" evidence="1">
    <location>
        <begin position="18"/>
        <end position="151"/>
    </location>
</feature>
<comment type="caution">
    <text evidence="2">The sequence shown here is derived from an EMBL/GenBank/DDBJ whole genome shotgun (WGS) entry which is preliminary data.</text>
</comment>
<name>A0A4V2XWY1_9ACTN</name>
<reference evidence="2 3" key="1">
    <citation type="submission" date="2019-02" db="EMBL/GenBank/DDBJ databases">
        <title>Draft genome sequences of novel Actinobacteria.</title>
        <authorList>
            <person name="Sahin N."/>
            <person name="Ay H."/>
            <person name="Saygin H."/>
        </authorList>
    </citation>
    <scope>NUCLEOTIDE SEQUENCE [LARGE SCALE GENOMIC DNA]</scope>
    <source>
        <strain evidence="2 3">KC603</strain>
    </source>
</reference>
<dbReference type="PRINTS" id="PR00598">
    <property type="entry name" value="HTHMARR"/>
</dbReference>
<accession>A0A4V2XWY1</accession>
<dbReference type="PANTHER" id="PTHR33164:SF94">
    <property type="entry name" value="TRANSCRIPTIONAL REGULATORY PROTEIN-RELATED"/>
    <property type="match status" value="1"/>
</dbReference>
<dbReference type="PROSITE" id="PS50995">
    <property type="entry name" value="HTH_MARR_2"/>
    <property type="match status" value="1"/>
</dbReference>
<dbReference type="InterPro" id="IPR036390">
    <property type="entry name" value="WH_DNA-bd_sf"/>
</dbReference>
<dbReference type="Pfam" id="PF01047">
    <property type="entry name" value="MarR"/>
    <property type="match status" value="1"/>
</dbReference>
<dbReference type="GO" id="GO:0003700">
    <property type="term" value="F:DNA-binding transcription factor activity"/>
    <property type="evidence" value="ECO:0007669"/>
    <property type="project" value="InterPro"/>
</dbReference>
<dbReference type="EMBL" id="SMKL01000025">
    <property type="protein sequence ID" value="TDC51085.1"/>
    <property type="molecule type" value="Genomic_DNA"/>
</dbReference>
<dbReference type="InterPro" id="IPR039422">
    <property type="entry name" value="MarR/SlyA-like"/>
</dbReference>
<sequence>MPIIAPLYLRGVEREDERRDLAAMMYPLVRALIDIEMPVLAAHGVSMWGYSVLSTLRSLGQMRTQAALAEAIGADKTRIIGTLDELQEAGLISRTPDPDDRRVRLLSLTDEGRRVEQAVKAGIHEREDRLLAILPPADRRGFVRALAALSALPAAEILDIAGADT</sequence>
<dbReference type="AlphaFoldDB" id="A0A4V2XWY1"/>
<dbReference type="Gene3D" id="1.10.10.10">
    <property type="entry name" value="Winged helix-like DNA-binding domain superfamily/Winged helix DNA-binding domain"/>
    <property type="match status" value="1"/>
</dbReference>
<dbReference type="InterPro" id="IPR036388">
    <property type="entry name" value="WH-like_DNA-bd_sf"/>
</dbReference>
<evidence type="ECO:0000313" key="3">
    <source>
        <dbReference type="Proteomes" id="UP000295621"/>
    </source>
</evidence>
<dbReference type="Proteomes" id="UP000295621">
    <property type="component" value="Unassembled WGS sequence"/>
</dbReference>
<organism evidence="2 3">
    <name type="scientific">Jiangella ureilytica</name>
    <dbReference type="NCBI Taxonomy" id="2530374"/>
    <lineage>
        <taxon>Bacteria</taxon>
        <taxon>Bacillati</taxon>
        <taxon>Actinomycetota</taxon>
        <taxon>Actinomycetes</taxon>
        <taxon>Jiangellales</taxon>
        <taxon>Jiangellaceae</taxon>
        <taxon>Jiangella</taxon>
    </lineage>
</organism>
<dbReference type="SUPFAM" id="SSF46785">
    <property type="entry name" value="Winged helix' DNA-binding domain"/>
    <property type="match status" value="1"/>
</dbReference>
<protein>
    <submittedName>
        <fullName evidence="2">MarR family transcriptional regulator</fullName>
    </submittedName>
</protein>
<evidence type="ECO:0000313" key="2">
    <source>
        <dbReference type="EMBL" id="TDC51085.1"/>
    </source>
</evidence>
<dbReference type="OrthoDB" id="5148120at2"/>
<proteinExistence type="predicted"/>
<dbReference type="InterPro" id="IPR000835">
    <property type="entry name" value="HTH_MarR-typ"/>
</dbReference>
<dbReference type="PANTHER" id="PTHR33164">
    <property type="entry name" value="TRANSCRIPTIONAL REGULATOR, MARR FAMILY"/>
    <property type="match status" value="1"/>
</dbReference>
<evidence type="ECO:0000259" key="1">
    <source>
        <dbReference type="PROSITE" id="PS50995"/>
    </source>
</evidence>
<dbReference type="SMART" id="SM00347">
    <property type="entry name" value="HTH_MARR"/>
    <property type="match status" value="1"/>
</dbReference>
<gene>
    <name evidence="2" type="ORF">E1212_13125</name>
</gene>